<dbReference type="EMBL" id="CP048685">
    <property type="protein sequence ID" value="QPJ62233.1"/>
    <property type="molecule type" value="Genomic_DNA"/>
</dbReference>
<reference evidence="9 10" key="1">
    <citation type="submission" date="2020-02" db="EMBL/GenBank/DDBJ databases">
        <title>Genomic and physiological characterization of two novel Nitrospinaceae genera.</title>
        <authorList>
            <person name="Mueller A.J."/>
            <person name="Jung M.-Y."/>
            <person name="Strachan C.R."/>
            <person name="Herbold C.W."/>
            <person name="Kirkegaard R.H."/>
            <person name="Daims H."/>
        </authorList>
    </citation>
    <scope>NUCLEOTIDE SEQUENCE [LARGE SCALE GENOMIC DNA]</scope>
    <source>
        <strain evidence="9">EB</strain>
    </source>
</reference>
<evidence type="ECO:0000256" key="7">
    <source>
        <dbReference type="RuleBase" id="RU362042"/>
    </source>
</evidence>
<keyword evidence="5 7" id="KW-0378">Hydrolase</keyword>
<dbReference type="AlphaFoldDB" id="A0A7T0BWI5"/>
<dbReference type="InterPro" id="IPR036286">
    <property type="entry name" value="LexA/Signal_pep-like_sf"/>
</dbReference>
<dbReference type="KEGG" id="nli:G3M70_10265"/>
<evidence type="ECO:0000256" key="5">
    <source>
        <dbReference type="ARBA" id="ARBA00022801"/>
    </source>
</evidence>
<dbReference type="InterPro" id="IPR019757">
    <property type="entry name" value="Pept_S26A_signal_pept_1_Lys-AS"/>
</dbReference>
<evidence type="ECO:0000256" key="3">
    <source>
        <dbReference type="ARBA" id="ARBA00013208"/>
    </source>
</evidence>
<dbReference type="SUPFAM" id="SSF51306">
    <property type="entry name" value="LexA/Signal peptidase"/>
    <property type="match status" value="1"/>
</dbReference>
<gene>
    <name evidence="9" type="primary">lepB</name>
    <name evidence="9" type="ORF">G3M70_10265</name>
</gene>
<evidence type="ECO:0000313" key="9">
    <source>
        <dbReference type="EMBL" id="QPJ62233.1"/>
    </source>
</evidence>
<dbReference type="GO" id="GO:0009003">
    <property type="term" value="F:signal peptidase activity"/>
    <property type="evidence" value="ECO:0007669"/>
    <property type="project" value="UniProtKB-EC"/>
</dbReference>
<keyword evidence="7" id="KW-0645">Protease</keyword>
<evidence type="ECO:0000256" key="1">
    <source>
        <dbReference type="ARBA" id="ARBA00000677"/>
    </source>
</evidence>
<dbReference type="Pfam" id="PF10502">
    <property type="entry name" value="Peptidase_S26"/>
    <property type="match status" value="1"/>
</dbReference>
<name>A0A7T0BWI5_9BACT</name>
<feature type="domain" description="Peptidase S26" evidence="8">
    <location>
        <begin position="23"/>
        <end position="204"/>
    </location>
</feature>
<feature type="active site" evidence="6">
    <location>
        <position position="117"/>
    </location>
</feature>
<dbReference type="EC" id="3.4.21.89" evidence="3 7"/>
<sequence length="228" mass="26471">MSNNSTSEEITGEKEKPQKGSARELLEALLVAFLLAIFIRTFFVQAFKIPSGSMKDTLLVGDHILVTKYSYGIHIPNEILFTDIRLFSDIVFFQDIPERFDVIVFKFPKNESVDYIKRVIALPGETLEIRRQEIYINGKKLEDPHAHHTMPVDLDGARDNYGPIRIPEGHVFMMGDNRENSRDSRFWGVLDVKKIRGKARRIYWSWETTGDCFLCGRVRWDRLFNAIE</sequence>
<feature type="transmembrane region" description="Helical" evidence="7">
    <location>
        <begin position="25"/>
        <end position="47"/>
    </location>
</feature>
<keyword evidence="7" id="KW-0812">Transmembrane</keyword>
<dbReference type="GO" id="GO:0016020">
    <property type="term" value="C:membrane"/>
    <property type="evidence" value="ECO:0007669"/>
    <property type="project" value="UniProtKB-SubCell"/>
</dbReference>
<evidence type="ECO:0000256" key="6">
    <source>
        <dbReference type="PIRSR" id="PIRSR600223-1"/>
    </source>
</evidence>
<dbReference type="PROSITE" id="PS00761">
    <property type="entry name" value="SPASE_I_3"/>
    <property type="match status" value="1"/>
</dbReference>
<dbReference type="InterPro" id="IPR000223">
    <property type="entry name" value="Pept_S26A_signal_pept_1"/>
</dbReference>
<accession>A0A7T0BWI5</accession>
<dbReference type="GO" id="GO:0004252">
    <property type="term" value="F:serine-type endopeptidase activity"/>
    <property type="evidence" value="ECO:0007669"/>
    <property type="project" value="InterPro"/>
</dbReference>
<evidence type="ECO:0000313" key="10">
    <source>
        <dbReference type="Proteomes" id="UP000594688"/>
    </source>
</evidence>
<dbReference type="NCBIfam" id="TIGR02227">
    <property type="entry name" value="sigpep_I_bact"/>
    <property type="match status" value="1"/>
</dbReference>
<dbReference type="GO" id="GO:0006465">
    <property type="term" value="P:signal peptide processing"/>
    <property type="evidence" value="ECO:0007669"/>
    <property type="project" value="InterPro"/>
</dbReference>
<evidence type="ECO:0000256" key="4">
    <source>
        <dbReference type="ARBA" id="ARBA00019232"/>
    </source>
</evidence>
<comment type="subcellular location">
    <subcellularLocation>
        <location evidence="7">Membrane</location>
        <topology evidence="7">Single-pass type II membrane protein</topology>
    </subcellularLocation>
</comment>
<dbReference type="InterPro" id="IPR019533">
    <property type="entry name" value="Peptidase_S26"/>
</dbReference>
<dbReference type="PROSITE" id="PS00760">
    <property type="entry name" value="SPASE_I_2"/>
    <property type="match status" value="1"/>
</dbReference>
<comment type="similarity">
    <text evidence="2 7">Belongs to the peptidase S26 family.</text>
</comment>
<keyword evidence="7" id="KW-0472">Membrane</keyword>
<feature type="active site" evidence="6">
    <location>
        <position position="53"/>
    </location>
</feature>
<dbReference type="PANTHER" id="PTHR43390">
    <property type="entry name" value="SIGNAL PEPTIDASE I"/>
    <property type="match status" value="1"/>
</dbReference>
<keyword evidence="7" id="KW-1133">Transmembrane helix</keyword>
<evidence type="ECO:0000256" key="2">
    <source>
        <dbReference type="ARBA" id="ARBA00009370"/>
    </source>
</evidence>
<evidence type="ECO:0000259" key="8">
    <source>
        <dbReference type="Pfam" id="PF10502"/>
    </source>
</evidence>
<dbReference type="InterPro" id="IPR019758">
    <property type="entry name" value="Pept_S26A_signal_pept_1_CS"/>
</dbReference>
<proteinExistence type="inferred from homology"/>
<dbReference type="PRINTS" id="PR00727">
    <property type="entry name" value="LEADERPTASE"/>
</dbReference>
<comment type="catalytic activity">
    <reaction evidence="1 7">
        <text>Cleavage of hydrophobic, N-terminal signal or leader sequences from secreted and periplasmic proteins.</text>
        <dbReference type="EC" id="3.4.21.89"/>
    </reaction>
</comment>
<dbReference type="Proteomes" id="UP000594688">
    <property type="component" value="Chromosome"/>
</dbReference>
<dbReference type="CDD" id="cd06530">
    <property type="entry name" value="S26_SPase_I"/>
    <property type="match status" value="1"/>
</dbReference>
<dbReference type="PANTHER" id="PTHR43390:SF1">
    <property type="entry name" value="CHLOROPLAST PROCESSING PEPTIDASE"/>
    <property type="match status" value="1"/>
</dbReference>
<protein>
    <recommendedName>
        <fullName evidence="4 7">Signal peptidase I</fullName>
        <ecNumber evidence="3 7">3.4.21.89</ecNumber>
    </recommendedName>
</protein>
<dbReference type="Gene3D" id="2.10.109.10">
    <property type="entry name" value="Umud Fragment, subunit A"/>
    <property type="match status" value="1"/>
</dbReference>
<organism evidence="9 10">
    <name type="scientific">Candidatus Nitronauta litoralis</name>
    <dbReference type="NCBI Taxonomy" id="2705533"/>
    <lineage>
        <taxon>Bacteria</taxon>
        <taxon>Pseudomonadati</taxon>
        <taxon>Nitrospinota/Tectimicrobiota group</taxon>
        <taxon>Nitrospinota</taxon>
        <taxon>Nitrospinia</taxon>
        <taxon>Nitrospinales</taxon>
        <taxon>Nitrospinaceae</taxon>
        <taxon>Candidatus Nitronauta</taxon>
    </lineage>
</organism>